<dbReference type="InterPro" id="IPR011032">
    <property type="entry name" value="GroES-like_sf"/>
</dbReference>
<dbReference type="InterPro" id="IPR013154">
    <property type="entry name" value="ADH-like_N"/>
</dbReference>
<dbReference type="SUPFAM" id="SSF51735">
    <property type="entry name" value="NAD(P)-binding Rossmann-fold domains"/>
    <property type="match status" value="1"/>
</dbReference>
<dbReference type="Gene3D" id="3.40.50.720">
    <property type="entry name" value="NAD(P)-binding Rossmann-like Domain"/>
    <property type="match status" value="1"/>
</dbReference>
<accession>A0A1G9WJ20</accession>
<protein>
    <submittedName>
        <fullName evidence="6">L-iditol 2-dehydrogenase</fullName>
    </submittedName>
</protein>
<evidence type="ECO:0000313" key="6">
    <source>
        <dbReference type="EMBL" id="SDM84243.1"/>
    </source>
</evidence>
<dbReference type="PANTHER" id="PTHR43401:SF2">
    <property type="entry name" value="L-THREONINE 3-DEHYDROGENASE"/>
    <property type="match status" value="1"/>
</dbReference>
<comment type="cofactor">
    <cofactor evidence="1">
        <name>Zn(2+)</name>
        <dbReference type="ChEBI" id="CHEBI:29105"/>
    </cofactor>
</comment>
<sequence length="355" mass="37546">MTVNTTVDLNTTMRKAVLHAPNDMRIEQVPIPELQPGDVLLKVTGALLCGTDVRIYTGRKTRNVTLPSTLGHEFAGEVVAVNGELPEGVSMGDQVCVYPLVPCGTCSACAKGHPNICRNRVAFGYQLDGGLSQYVRVPAQARDNLIPINNVSALEAAIVEPVSCALNGQNLAKVAGADTVLVAGAGPLGLIHIRLAKAQGVRRVISVEPNQARHAIARESGADLVLTPSEDIADRIRAFAPDGIDVVVMAIGRPEAMTPYLGVLAPGARISVFAGFNSEAKLEFVANDIHYNEYEIVGASSCRLENFQQVAPMIDDGRLQVADLIGTQLPLDDAARAIDLAASGADMRVGVDVWA</sequence>
<dbReference type="InterPro" id="IPR036291">
    <property type="entry name" value="NAD(P)-bd_dom_sf"/>
</dbReference>
<proteinExistence type="predicted"/>
<dbReference type="SMART" id="SM00829">
    <property type="entry name" value="PKS_ER"/>
    <property type="match status" value="1"/>
</dbReference>
<evidence type="ECO:0000259" key="5">
    <source>
        <dbReference type="SMART" id="SM00829"/>
    </source>
</evidence>
<evidence type="ECO:0000256" key="2">
    <source>
        <dbReference type="ARBA" id="ARBA00022723"/>
    </source>
</evidence>
<gene>
    <name evidence="6" type="ORF">SAMN04487766_107152</name>
</gene>
<dbReference type="InterPro" id="IPR013149">
    <property type="entry name" value="ADH-like_C"/>
</dbReference>
<evidence type="ECO:0000256" key="1">
    <source>
        <dbReference type="ARBA" id="ARBA00001947"/>
    </source>
</evidence>
<keyword evidence="2" id="KW-0479">Metal-binding</keyword>
<evidence type="ECO:0000313" key="7">
    <source>
        <dbReference type="Proteomes" id="UP000199671"/>
    </source>
</evidence>
<organism evidence="6 7">
    <name type="scientific">Actinomyces ruminicola</name>
    <dbReference type="NCBI Taxonomy" id="332524"/>
    <lineage>
        <taxon>Bacteria</taxon>
        <taxon>Bacillati</taxon>
        <taxon>Actinomycetota</taxon>
        <taxon>Actinomycetes</taxon>
        <taxon>Actinomycetales</taxon>
        <taxon>Actinomycetaceae</taxon>
        <taxon>Actinomyces</taxon>
    </lineage>
</organism>
<dbReference type="RefSeq" id="WP_218123037.1">
    <property type="nucleotide sequence ID" value="NZ_FNHU01000007.1"/>
</dbReference>
<dbReference type="EMBL" id="FNHU01000007">
    <property type="protein sequence ID" value="SDM84243.1"/>
    <property type="molecule type" value="Genomic_DNA"/>
</dbReference>
<reference evidence="6 7" key="1">
    <citation type="submission" date="2016-10" db="EMBL/GenBank/DDBJ databases">
        <authorList>
            <person name="de Groot N.N."/>
        </authorList>
    </citation>
    <scope>NUCLEOTIDE SEQUENCE [LARGE SCALE GENOMIC DNA]</scope>
    <source>
        <strain evidence="6 7">KPR-7B</strain>
    </source>
</reference>
<dbReference type="AlphaFoldDB" id="A0A1G9WJ20"/>
<dbReference type="GO" id="GO:0016491">
    <property type="term" value="F:oxidoreductase activity"/>
    <property type="evidence" value="ECO:0007669"/>
    <property type="project" value="UniProtKB-KW"/>
</dbReference>
<dbReference type="InterPro" id="IPR050129">
    <property type="entry name" value="Zn_alcohol_dh"/>
</dbReference>
<dbReference type="InterPro" id="IPR020843">
    <property type="entry name" value="ER"/>
</dbReference>
<dbReference type="Pfam" id="PF00107">
    <property type="entry name" value="ADH_zinc_N"/>
    <property type="match status" value="1"/>
</dbReference>
<evidence type="ECO:0000256" key="3">
    <source>
        <dbReference type="ARBA" id="ARBA00022833"/>
    </source>
</evidence>
<dbReference type="GO" id="GO:0046872">
    <property type="term" value="F:metal ion binding"/>
    <property type="evidence" value="ECO:0007669"/>
    <property type="project" value="UniProtKB-KW"/>
</dbReference>
<keyword evidence="3" id="KW-0862">Zinc</keyword>
<evidence type="ECO:0000256" key="4">
    <source>
        <dbReference type="ARBA" id="ARBA00023002"/>
    </source>
</evidence>
<dbReference type="Pfam" id="PF08240">
    <property type="entry name" value="ADH_N"/>
    <property type="match status" value="1"/>
</dbReference>
<dbReference type="Gene3D" id="3.90.180.10">
    <property type="entry name" value="Medium-chain alcohol dehydrogenases, catalytic domain"/>
    <property type="match status" value="1"/>
</dbReference>
<dbReference type="SUPFAM" id="SSF50129">
    <property type="entry name" value="GroES-like"/>
    <property type="match status" value="1"/>
</dbReference>
<feature type="domain" description="Enoyl reductase (ER)" evidence="5">
    <location>
        <begin position="19"/>
        <end position="351"/>
    </location>
</feature>
<dbReference type="Proteomes" id="UP000199671">
    <property type="component" value="Unassembled WGS sequence"/>
</dbReference>
<dbReference type="PANTHER" id="PTHR43401">
    <property type="entry name" value="L-THREONINE 3-DEHYDROGENASE"/>
    <property type="match status" value="1"/>
</dbReference>
<name>A0A1G9WJ20_9ACTO</name>
<keyword evidence="4" id="KW-0560">Oxidoreductase</keyword>